<keyword evidence="1" id="KW-0472">Membrane</keyword>
<feature type="transmembrane region" description="Helical" evidence="1">
    <location>
        <begin position="154"/>
        <end position="174"/>
    </location>
</feature>
<keyword evidence="1" id="KW-1133">Transmembrane helix</keyword>
<accession>Q9U4D9</accession>
<reference evidence="2" key="1">
    <citation type="submission" date="1999-08" db="EMBL/GenBank/DDBJ databases">
        <title>Accessing coding functions of DNA molecules in Oxytricha nova.</title>
        <authorList>
            <person name="Prescott D.M."/>
            <person name="Dizick S.J."/>
            <person name="Hoffman D.C."/>
            <person name="Prescott J.D."/>
        </authorList>
    </citation>
    <scope>NUCLEOTIDE SEQUENCE</scope>
</reference>
<feature type="transmembrane region" description="Helical" evidence="1">
    <location>
        <begin position="194"/>
        <end position="213"/>
    </location>
</feature>
<protein>
    <submittedName>
        <fullName evidence="2">Uncharacterized protein</fullName>
    </submittedName>
</protein>
<organism evidence="2">
    <name type="scientific">Sterkiella nova</name>
    <name type="common">Ciliate</name>
    <name type="synonym">Oxytricha nova</name>
    <dbReference type="NCBI Taxonomy" id="200597"/>
    <lineage>
        <taxon>Eukaryota</taxon>
        <taxon>Sar</taxon>
        <taxon>Alveolata</taxon>
        <taxon>Ciliophora</taxon>
        <taxon>Intramacronucleata</taxon>
        <taxon>Spirotrichea</taxon>
        <taxon>Stichotrichia</taxon>
        <taxon>Sporadotrichida</taxon>
        <taxon>Oxytrichidae</taxon>
        <taxon>Stylonychinae</taxon>
        <taxon>Sterkiella</taxon>
    </lineage>
</organism>
<keyword evidence="1" id="KW-0812">Transmembrane</keyword>
<sequence length="236" mass="26736">MSSIQVGPDVRSTDLKGIKHIQSSSFLLLASSYQNLKSLNGKLASIIEKKEEVYYSQAFPADEKRTKGLCNFIKLASLGVMGLEGYVQFTLVKHIYQFVTQVNREPEIVLILSFFYLACSLFRTCMAAAGFYYASNHTYRTTLNMNMLAKTLTLSIVLSILVNGAVSFFLYWHIKNYQVKHGRMEPSLHHFITIVIYILTGQAVGATFYKYLFTRLQKTESKLPKVVDTKAANLIQ</sequence>
<proteinExistence type="predicted"/>
<dbReference type="EMBL" id="AF188132">
    <property type="protein sequence ID" value="AAF25619.1"/>
    <property type="molecule type" value="Genomic_DNA"/>
</dbReference>
<name>Q9U4D9_STENO</name>
<evidence type="ECO:0000256" key="1">
    <source>
        <dbReference type="SAM" id="Phobius"/>
    </source>
</evidence>
<feature type="transmembrane region" description="Helical" evidence="1">
    <location>
        <begin position="108"/>
        <end position="133"/>
    </location>
</feature>
<evidence type="ECO:0000313" key="2">
    <source>
        <dbReference type="EMBL" id="AAF25619.1"/>
    </source>
</evidence>
<dbReference type="AlphaFoldDB" id="Q9U4D9"/>